<dbReference type="PANTHER" id="PTHR24074">
    <property type="entry name" value="CO-CHAPERONE PROTEIN DJLA"/>
    <property type="match status" value="1"/>
</dbReference>
<keyword evidence="2" id="KW-0812">Transmembrane</keyword>
<feature type="region of interest" description="Disordered" evidence="1">
    <location>
        <begin position="78"/>
        <end position="97"/>
    </location>
</feature>
<comment type="caution">
    <text evidence="4">The sequence shown here is derived from an EMBL/GenBank/DDBJ whole genome shotgun (WGS) entry which is preliminary data.</text>
</comment>
<feature type="domain" description="J" evidence="3">
    <location>
        <begin position="5"/>
        <end position="69"/>
    </location>
</feature>
<accession>A0ABW9DSI9</accession>
<sequence length="152" mass="17249">MNVHSHYENLKVSRDAPPEVIRAAYKALSMLWHPDRSPDPRAPEIMKTINIAYETLSDPATRQLHDQWLTAEELKWTSAHPEVRQPAQPKEPEPAPEVIRKRSRAFEIDEQAFKAATKQKPKMPLRWKAACWVGGYAVIHLAAVIFHGSPAG</sequence>
<evidence type="ECO:0000313" key="5">
    <source>
        <dbReference type="Proteomes" id="UP001629432"/>
    </source>
</evidence>
<gene>
    <name evidence="4" type="ORF">PQQ63_15390</name>
</gene>
<feature type="transmembrane region" description="Helical" evidence="2">
    <location>
        <begin position="129"/>
        <end position="149"/>
    </location>
</feature>
<dbReference type="Proteomes" id="UP001629432">
    <property type="component" value="Unassembled WGS sequence"/>
</dbReference>
<evidence type="ECO:0000256" key="1">
    <source>
        <dbReference type="SAM" id="MobiDB-lite"/>
    </source>
</evidence>
<keyword evidence="5" id="KW-1185">Reference proteome</keyword>
<proteinExistence type="predicted"/>
<dbReference type="Gene3D" id="1.10.287.110">
    <property type="entry name" value="DnaJ domain"/>
    <property type="match status" value="1"/>
</dbReference>
<dbReference type="SUPFAM" id="SSF46565">
    <property type="entry name" value="Chaperone J-domain"/>
    <property type="match status" value="1"/>
</dbReference>
<dbReference type="CDD" id="cd06257">
    <property type="entry name" value="DnaJ"/>
    <property type="match status" value="1"/>
</dbReference>
<dbReference type="InterPro" id="IPR001623">
    <property type="entry name" value="DnaJ_domain"/>
</dbReference>
<evidence type="ECO:0000313" key="4">
    <source>
        <dbReference type="EMBL" id="MFM0638085.1"/>
    </source>
</evidence>
<dbReference type="EMBL" id="JAQQCF010000012">
    <property type="protein sequence ID" value="MFM0638085.1"/>
    <property type="molecule type" value="Genomic_DNA"/>
</dbReference>
<dbReference type="RefSeq" id="WP_408337017.1">
    <property type="nucleotide sequence ID" value="NZ_JAQQCF010000012.1"/>
</dbReference>
<evidence type="ECO:0000259" key="3">
    <source>
        <dbReference type="PROSITE" id="PS50076"/>
    </source>
</evidence>
<dbReference type="PROSITE" id="PS50076">
    <property type="entry name" value="DNAJ_2"/>
    <property type="match status" value="1"/>
</dbReference>
<dbReference type="PRINTS" id="PR00625">
    <property type="entry name" value="JDOMAIN"/>
</dbReference>
<evidence type="ECO:0000256" key="2">
    <source>
        <dbReference type="SAM" id="Phobius"/>
    </source>
</evidence>
<reference evidence="4 5" key="1">
    <citation type="journal article" date="2024" name="Chem. Sci.">
        <title>Discovery of megapolipeptins by genome mining of a Burkholderiales bacteria collection.</title>
        <authorList>
            <person name="Paulo B.S."/>
            <person name="Recchia M.J.J."/>
            <person name="Lee S."/>
            <person name="Fergusson C.H."/>
            <person name="Romanowski S.B."/>
            <person name="Hernandez A."/>
            <person name="Krull N."/>
            <person name="Liu D.Y."/>
            <person name="Cavanagh H."/>
            <person name="Bos A."/>
            <person name="Gray C.A."/>
            <person name="Murphy B.T."/>
            <person name="Linington R.G."/>
            <person name="Eustaquio A.S."/>
        </authorList>
    </citation>
    <scope>NUCLEOTIDE SEQUENCE [LARGE SCALE GENOMIC DNA]</scope>
    <source>
        <strain evidence="4 5">RL17-338-BIC-A</strain>
    </source>
</reference>
<dbReference type="InterPro" id="IPR050817">
    <property type="entry name" value="DjlA_DnaK_co-chaperone"/>
</dbReference>
<organism evidence="4 5">
    <name type="scientific">Paraburkholderia metrosideri</name>
    <dbReference type="NCBI Taxonomy" id="580937"/>
    <lineage>
        <taxon>Bacteria</taxon>
        <taxon>Pseudomonadati</taxon>
        <taxon>Pseudomonadota</taxon>
        <taxon>Betaproteobacteria</taxon>
        <taxon>Burkholderiales</taxon>
        <taxon>Burkholderiaceae</taxon>
        <taxon>Paraburkholderia</taxon>
    </lineage>
</organism>
<name>A0ABW9DSI9_9BURK</name>
<keyword evidence="2" id="KW-1133">Transmembrane helix</keyword>
<keyword evidence="2" id="KW-0472">Membrane</keyword>
<protein>
    <submittedName>
        <fullName evidence="4">DnaJ domain-containing protein</fullName>
    </submittedName>
</protein>
<dbReference type="InterPro" id="IPR036869">
    <property type="entry name" value="J_dom_sf"/>
</dbReference>
<dbReference type="Pfam" id="PF00226">
    <property type="entry name" value="DnaJ"/>
    <property type="match status" value="1"/>
</dbReference>
<dbReference type="SMART" id="SM00271">
    <property type="entry name" value="DnaJ"/>
    <property type="match status" value="1"/>
</dbReference>